<evidence type="ECO:0000313" key="2">
    <source>
        <dbReference type="EMBL" id="JAG16137.1"/>
    </source>
</evidence>
<organism evidence="2">
    <name type="scientific">Lygus hesperus</name>
    <name type="common">Western plant bug</name>
    <dbReference type="NCBI Taxonomy" id="30085"/>
    <lineage>
        <taxon>Eukaryota</taxon>
        <taxon>Metazoa</taxon>
        <taxon>Ecdysozoa</taxon>
        <taxon>Arthropoda</taxon>
        <taxon>Hexapoda</taxon>
        <taxon>Insecta</taxon>
        <taxon>Pterygota</taxon>
        <taxon>Neoptera</taxon>
        <taxon>Paraneoptera</taxon>
        <taxon>Hemiptera</taxon>
        <taxon>Heteroptera</taxon>
        <taxon>Panheteroptera</taxon>
        <taxon>Cimicomorpha</taxon>
        <taxon>Miridae</taxon>
        <taxon>Mirini</taxon>
        <taxon>Lygus</taxon>
    </lineage>
</organism>
<sequence>MAPKSKALLMRESRQRKRDEKEREEFHCFLQHTEFSLHATDEEKFVAFQRMKSSKKPPPKSAAERKRESRKRKPDKTPANNAEKCKRYRASRANNDDLKIAERERKRQYRLREKLEMEARKRPAKEEEEFWIKLIPEVKVEVEEK</sequence>
<reference evidence="2" key="1">
    <citation type="journal article" date="2014" name="PLoS ONE">
        <title>Transcriptome-Based Identification of ABC Transporters in the Western Tarnished Plant Bug Lygus hesperus.</title>
        <authorList>
            <person name="Hull J.J."/>
            <person name="Chaney K."/>
            <person name="Geib S.M."/>
            <person name="Fabrick J.A."/>
            <person name="Brent C.S."/>
            <person name="Walsh D."/>
            <person name="Lavine L.C."/>
        </authorList>
    </citation>
    <scope>NUCLEOTIDE SEQUENCE</scope>
</reference>
<feature type="compositionally biased region" description="Basic and acidic residues" evidence="1">
    <location>
        <begin position="9"/>
        <end position="22"/>
    </location>
</feature>
<feature type="compositionally biased region" description="Basic and acidic residues" evidence="1">
    <location>
        <begin position="94"/>
        <end position="105"/>
    </location>
</feature>
<protein>
    <submittedName>
        <fullName evidence="2">Uncharacterized protein</fullName>
    </submittedName>
</protein>
<feature type="region of interest" description="Disordered" evidence="1">
    <location>
        <begin position="1"/>
        <end position="22"/>
    </location>
</feature>
<accession>A0A0A9X618</accession>
<dbReference type="AlphaFoldDB" id="A0A0A9X618"/>
<gene>
    <name evidence="2" type="ORF">CM83_19106</name>
</gene>
<dbReference type="EMBL" id="GBHO01027467">
    <property type="protein sequence ID" value="JAG16137.1"/>
    <property type="molecule type" value="Transcribed_RNA"/>
</dbReference>
<proteinExistence type="predicted"/>
<evidence type="ECO:0000256" key="1">
    <source>
        <dbReference type="SAM" id="MobiDB-lite"/>
    </source>
</evidence>
<reference evidence="2" key="2">
    <citation type="submission" date="2014-07" db="EMBL/GenBank/DDBJ databases">
        <authorList>
            <person name="Hull J."/>
        </authorList>
    </citation>
    <scope>NUCLEOTIDE SEQUENCE</scope>
</reference>
<name>A0A0A9X618_LYGHE</name>
<feature type="region of interest" description="Disordered" evidence="1">
    <location>
        <begin position="49"/>
        <end position="105"/>
    </location>
</feature>